<feature type="transmembrane region" description="Helical" evidence="1">
    <location>
        <begin position="103"/>
        <end position="127"/>
    </location>
</feature>
<feature type="transmembrane region" description="Helical" evidence="1">
    <location>
        <begin position="200"/>
        <end position="220"/>
    </location>
</feature>
<evidence type="ECO:0000256" key="1">
    <source>
        <dbReference type="SAM" id="Phobius"/>
    </source>
</evidence>
<feature type="transmembrane region" description="Helical" evidence="1">
    <location>
        <begin position="36"/>
        <end position="57"/>
    </location>
</feature>
<accession>A0A0N5CEZ9</accession>
<keyword evidence="1" id="KW-1133">Transmembrane helix</keyword>
<dbReference type="InterPro" id="IPR019430">
    <property type="entry name" value="7TM_GPCR_serpentine_rcpt_Srx"/>
</dbReference>
<evidence type="ECO:0000313" key="3">
    <source>
        <dbReference type="Proteomes" id="UP000046392"/>
    </source>
</evidence>
<evidence type="ECO:0000259" key="2">
    <source>
        <dbReference type="Pfam" id="PF10328"/>
    </source>
</evidence>
<dbReference type="Pfam" id="PF10328">
    <property type="entry name" value="7TM_GPCR_Srx"/>
    <property type="match status" value="1"/>
</dbReference>
<organism evidence="3 4">
    <name type="scientific">Strongyloides papillosus</name>
    <name type="common">Intestinal threadworm</name>
    <dbReference type="NCBI Taxonomy" id="174720"/>
    <lineage>
        <taxon>Eukaryota</taxon>
        <taxon>Metazoa</taxon>
        <taxon>Ecdysozoa</taxon>
        <taxon>Nematoda</taxon>
        <taxon>Chromadorea</taxon>
        <taxon>Rhabditida</taxon>
        <taxon>Tylenchina</taxon>
        <taxon>Panagrolaimomorpha</taxon>
        <taxon>Strongyloidoidea</taxon>
        <taxon>Strongyloididae</taxon>
        <taxon>Strongyloides</taxon>
    </lineage>
</organism>
<dbReference type="WBParaSite" id="SPAL_0001643700.1">
    <property type="protein sequence ID" value="SPAL_0001643700.1"/>
    <property type="gene ID" value="SPAL_0001643700"/>
</dbReference>
<dbReference type="Proteomes" id="UP000046392">
    <property type="component" value="Unplaced"/>
</dbReference>
<feature type="domain" description="7TM GPCR serpentine receptor class x (Srx)" evidence="2">
    <location>
        <begin position="53"/>
        <end position="230"/>
    </location>
</feature>
<name>A0A0N5CEZ9_STREA</name>
<feature type="transmembrane region" description="Helical" evidence="1">
    <location>
        <begin position="77"/>
        <end position="97"/>
    </location>
</feature>
<keyword evidence="3" id="KW-1185">Reference proteome</keyword>
<reference evidence="4" key="1">
    <citation type="submission" date="2017-02" db="UniProtKB">
        <authorList>
            <consortium name="WormBaseParasite"/>
        </authorList>
    </citation>
    <scope>IDENTIFICATION</scope>
</reference>
<keyword evidence="1" id="KW-0812">Transmembrane</keyword>
<feature type="transmembrane region" description="Helical" evidence="1">
    <location>
        <begin position="147"/>
        <end position="168"/>
    </location>
</feature>
<dbReference type="AlphaFoldDB" id="A0A0N5CEZ9"/>
<protein>
    <submittedName>
        <fullName evidence="4">7TM_GPCR_Srx domain-containing protein</fullName>
    </submittedName>
</protein>
<feature type="transmembrane region" description="Helical" evidence="1">
    <location>
        <begin position="273"/>
        <end position="294"/>
    </location>
</feature>
<sequence length="328" mass="38459">MSNNTIFTDYCDGIEDDVFDNSVESITFISNVTIGLIHFMFTVFFITTQILMFISFYKMSKQKYHNMAFDIMRHHGVVSFIQQLCHLLTSVQTIFYINWAAIFSTIIGGILQSAYLCSILFILVLSLNRCDLMYNFKFFPSISRKKFYSIAAILCYVYFCLMTVFFLLPSNRMTFKFRYYEWDFVDDECLSSFGFVLEKLAVYSPLAVSFILYLMTFYKIVSLRNLKQKSTYFCPEDIKLIVHLLICYVLIIFMELCWNGHFFNIYKTQFGALVPHFVYILVSGANTTFTVFFVRNIRNSILGRCFSKSIIPASRIDNTQIKNIKVMF</sequence>
<keyword evidence="1" id="KW-0472">Membrane</keyword>
<feature type="transmembrane region" description="Helical" evidence="1">
    <location>
        <begin position="240"/>
        <end position="261"/>
    </location>
</feature>
<evidence type="ECO:0000313" key="4">
    <source>
        <dbReference type="WBParaSite" id="SPAL_0001643700.1"/>
    </source>
</evidence>
<proteinExistence type="predicted"/>